<dbReference type="OrthoDB" id="5495892at2"/>
<keyword evidence="2" id="KW-0472">Membrane</keyword>
<feature type="transmembrane region" description="Helical" evidence="2">
    <location>
        <begin position="67"/>
        <end position="84"/>
    </location>
</feature>
<proteinExistence type="predicted"/>
<protein>
    <recommendedName>
        <fullName evidence="3">CAAX prenyl protease 2/Lysostaphin resistance protein A-like domain-containing protein</fullName>
    </recommendedName>
</protein>
<accession>A0A2Z4FG63</accession>
<keyword evidence="2" id="KW-0812">Transmembrane</keyword>
<keyword evidence="2" id="KW-1133">Transmembrane helix</keyword>
<feature type="transmembrane region" description="Helical" evidence="2">
    <location>
        <begin position="350"/>
        <end position="371"/>
    </location>
</feature>
<dbReference type="NCBIfam" id="NF040674">
    <property type="entry name" value="PLuB_CAAX"/>
    <property type="match status" value="1"/>
</dbReference>
<dbReference type="GO" id="GO:0004175">
    <property type="term" value="F:endopeptidase activity"/>
    <property type="evidence" value="ECO:0007669"/>
    <property type="project" value="UniProtKB-ARBA"/>
</dbReference>
<keyword evidence="5" id="KW-1185">Reference proteome</keyword>
<dbReference type="InterPro" id="IPR003675">
    <property type="entry name" value="Rce1/LyrA-like_dom"/>
</dbReference>
<feature type="transmembrane region" description="Helical" evidence="2">
    <location>
        <begin position="105"/>
        <end position="126"/>
    </location>
</feature>
<dbReference type="KEGG" id="bsed:DN745_00645"/>
<dbReference type="RefSeq" id="WP_111331193.1">
    <property type="nucleotide sequence ID" value="NZ_CP030032.1"/>
</dbReference>
<feature type="domain" description="CAAX prenyl protease 2/Lysostaphin resistance protein A-like" evidence="3">
    <location>
        <begin position="293"/>
        <end position="414"/>
    </location>
</feature>
<evidence type="ECO:0000259" key="3">
    <source>
        <dbReference type="Pfam" id="PF02517"/>
    </source>
</evidence>
<sequence>MSDFDKLSPAEEADLSASSDESAPGAPSKLMEPKTIAREVSLIFVLSLLLVLGVVLLGNVVPLVQQNLYVLVASIFVGVPYFWLRHLRADFDHFGLTYARAGRGILWGLLFTALTLGPFAIGYAVWQQQILGNELDFSSDNFYQWPLEIKGRPAGWDALTNPANTSAQTPTTAIGNGRVWLWTQGSTLRIGVASGSGPVDLYLQANRTLAPDIRGPAKLMREHSADANRATIRLDQANAHSEIIFKHRKGEPVPKMLKVHAKNLDTGDSIAVFQGPKEARGSGILTVKRGLGWVLLWLLTEIMFIALPEEFFYRGYLLTRLKHFFDMRVLRRAKSAAGDDKPSPKPRRRILGISAENLTVSLLFAVGHVLIPIGGVLLISRASVFFPSLAFGWLRERTDSIVAPVVYHAAANMMVLLAAPHFF</sequence>
<evidence type="ECO:0000313" key="4">
    <source>
        <dbReference type="EMBL" id="AWV87913.1"/>
    </source>
</evidence>
<gene>
    <name evidence="4" type="ORF">DN745_00645</name>
</gene>
<dbReference type="AlphaFoldDB" id="A0A2Z4FG63"/>
<evidence type="ECO:0000256" key="2">
    <source>
        <dbReference type="SAM" id="Phobius"/>
    </source>
</evidence>
<evidence type="ECO:0000256" key="1">
    <source>
        <dbReference type="SAM" id="MobiDB-lite"/>
    </source>
</evidence>
<reference evidence="4 5" key="1">
    <citation type="submission" date="2018-06" db="EMBL/GenBank/DDBJ databases">
        <title>Lujinxingia sediminis gen. nov. sp. nov., a new facultative anaerobic member of the class Deltaproteobacteria, and proposal of Lujinxingaceae fam. nov.</title>
        <authorList>
            <person name="Guo L.-Y."/>
            <person name="Li C.-M."/>
            <person name="Wang S."/>
            <person name="Du Z.-J."/>
        </authorList>
    </citation>
    <scope>NUCLEOTIDE SEQUENCE [LARGE SCALE GENOMIC DNA]</scope>
    <source>
        <strain evidence="4 5">FA350</strain>
    </source>
</reference>
<feature type="transmembrane region" description="Helical" evidence="2">
    <location>
        <begin position="290"/>
        <end position="313"/>
    </location>
</feature>
<dbReference type="Proteomes" id="UP000249799">
    <property type="component" value="Chromosome"/>
</dbReference>
<feature type="transmembrane region" description="Helical" evidence="2">
    <location>
        <begin position="40"/>
        <end position="61"/>
    </location>
</feature>
<feature type="transmembrane region" description="Helical" evidence="2">
    <location>
        <begin position="401"/>
        <end position="422"/>
    </location>
</feature>
<dbReference type="Pfam" id="PF02517">
    <property type="entry name" value="Rce1-like"/>
    <property type="match status" value="1"/>
</dbReference>
<evidence type="ECO:0000313" key="5">
    <source>
        <dbReference type="Proteomes" id="UP000249799"/>
    </source>
</evidence>
<dbReference type="GO" id="GO:0080120">
    <property type="term" value="P:CAAX-box protein maturation"/>
    <property type="evidence" value="ECO:0007669"/>
    <property type="project" value="UniProtKB-ARBA"/>
</dbReference>
<dbReference type="EMBL" id="CP030032">
    <property type="protein sequence ID" value="AWV87913.1"/>
    <property type="molecule type" value="Genomic_DNA"/>
</dbReference>
<organism evidence="4 5">
    <name type="scientific">Bradymonas sediminis</name>
    <dbReference type="NCBI Taxonomy" id="1548548"/>
    <lineage>
        <taxon>Bacteria</taxon>
        <taxon>Deltaproteobacteria</taxon>
        <taxon>Bradymonadales</taxon>
        <taxon>Bradymonadaceae</taxon>
        <taxon>Bradymonas</taxon>
    </lineage>
</organism>
<name>A0A2Z4FG63_9DELT</name>
<feature type="region of interest" description="Disordered" evidence="1">
    <location>
        <begin position="1"/>
        <end position="29"/>
    </location>
</feature>
<feature type="compositionally biased region" description="Low complexity" evidence="1">
    <location>
        <begin position="15"/>
        <end position="24"/>
    </location>
</feature>
<dbReference type="NCBIfam" id="NF040914">
    <property type="entry name" value="Mrt_core"/>
    <property type="match status" value="1"/>
</dbReference>